<feature type="chain" id="PRO_5019095906" evidence="1">
    <location>
        <begin position="20"/>
        <end position="267"/>
    </location>
</feature>
<keyword evidence="4" id="KW-1185">Reference proteome</keyword>
<reference evidence="3 4" key="1">
    <citation type="submission" date="2019-01" db="EMBL/GenBank/DDBJ databases">
        <authorList>
            <person name="Chen W.-M."/>
        </authorList>
    </citation>
    <scope>NUCLEOTIDE SEQUENCE [LARGE SCALE GENOMIC DNA]</scope>
    <source>
        <strain evidence="3 4">FSY-15</strain>
    </source>
</reference>
<feature type="signal peptide" evidence="1">
    <location>
        <begin position="1"/>
        <end position="19"/>
    </location>
</feature>
<name>A0A437PWB3_9BACT</name>
<dbReference type="OrthoDB" id="9816308at2"/>
<protein>
    <submittedName>
        <fullName evidence="3">ThuA domain-containing protein</fullName>
    </submittedName>
</protein>
<dbReference type="Proteomes" id="UP000282832">
    <property type="component" value="Unassembled WGS sequence"/>
</dbReference>
<dbReference type="InterPro" id="IPR029010">
    <property type="entry name" value="ThuA-like"/>
</dbReference>
<evidence type="ECO:0000259" key="2">
    <source>
        <dbReference type="Pfam" id="PF06283"/>
    </source>
</evidence>
<evidence type="ECO:0000256" key="1">
    <source>
        <dbReference type="SAM" id="SignalP"/>
    </source>
</evidence>
<dbReference type="InterPro" id="IPR029062">
    <property type="entry name" value="Class_I_gatase-like"/>
</dbReference>
<evidence type="ECO:0000313" key="3">
    <source>
        <dbReference type="EMBL" id="RVU26543.1"/>
    </source>
</evidence>
<dbReference type="RefSeq" id="WP_127802095.1">
    <property type="nucleotide sequence ID" value="NZ_SACY01000001.1"/>
</dbReference>
<dbReference type="PANTHER" id="PTHR40469:SF2">
    <property type="entry name" value="GALACTOSE-BINDING DOMAIN-LIKE SUPERFAMILY PROTEIN"/>
    <property type="match status" value="1"/>
</dbReference>
<gene>
    <name evidence="3" type="ORF">EOJ36_00685</name>
</gene>
<accession>A0A437PWB3</accession>
<dbReference type="SUPFAM" id="SSF52317">
    <property type="entry name" value="Class I glutamine amidotransferase-like"/>
    <property type="match status" value="1"/>
</dbReference>
<organism evidence="3 4">
    <name type="scientific">Sandaracinomonas limnophila</name>
    <dbReference type="NCBI Taxonomy" id="1862386"/>
    <lineage>
        <taxon>Bacteria</taxon>
        <taxon>Pseudomonadati</taxon>
        <taxon>Bacteroidota</taxon>
        <taxon>Cytophagia</taxon>
        <taxon>Cytophagales</taxon>
        <taxon>Flectobacillaceae</taxon>
        <taxon>Sandaracinomonas</taxon>
    </lineage>
</organism>
<keyword evidence="1" id="KW-0732">Signal</keyword>
<evidence type="ECO:0000313" key="4">
    <source>
        <dbReference type="Proteomes" id="UP000282832"/>
    </source>
</evidence>
<feature type="domain" description="ThuA-like" evidence="2">
    <location>
        <begin position="23"/>
        <end position="243"/>
    </location>
</feature>
<proteinExistence type="predicted"/>
<dbReference type="PANTHER" id="PTHR40469">
    <property type="entry name" value="SECRETED GLYCOSYL HYDROLASE"/>
    <property type="match status" value="1"/>
</dbReference>
<dbReference type="AlphaFoldDB" id="A0A437PWB3"/>
<dbReference type="Gene3D" id="3.40.50.880">
    <property type="match status" value="1"/>
</dbReference>
<dbReference type="Pfam" id="PF06283">
    <property type="entry name" value="ThuA"/>
    <property type="match status" value="1"/>
</dbReference>
<dbReference type="EMBL" id="SACY01000001">
    <property type="protein sequence ID" value="RVU26543.1"/>
    <property type="molecule type" value="Genomic_DNA"/>
</dbReference>
<sequence>MIKTTILFLFCAFSTFAQHSFSVLVYTKNGTGYVHDNIPSAVAAVQQLGKENHFKVDVSADPSVFEEKNLSKYKLLIFTSTNNDVFDNDQQRLAFRRYMEAGGGFVGVHSVTGTERKWNWFKMMVGETFTWHAKFQPFKVINIAPSHSSMKGVPLKWTKEDECYFGAELYPGIQTLMMHEVSSLDISQKDLIDKNKGVFGNYFPAVWTQNFQGGHVWITTLGHAKENYQDPTYLNHLLQGINFIAKQVNKIDFSKAFAKGKDDGLRF</sequence>
<comment type="caution">
    <text evidence="3">The sequence shown here is derived from an EMBL/GenBank/DDBJ whole genome shotgun (WGS) entry which is preliminary data.</text>
</comment>